<organism evidence="1 2">
    <name type="scientific">Pseudoalteromonas gelatinilytica</name>
    <dbReference type="NCBI Taxonomy" id="1703256"/>
    <lineage>
        <taxon>Bacteria</taxon>
        <taxon>Pseudomonadati</taxon>
        <taxon>Pseudomonadota</taxon>
        <taxon>Gammaproteobacteria</taxon>
        <taxon>Alteromonadales</taxon>
        <taxon>Pseudoalteromonadaceae</taxon>
        <taxon>Pseudoalteromonas</taxon>
    </lineage>
</organism>
<accession>A0A3A3ENY4</accession>
<evidence type="ECO:0000313" key="2">
    <source>
        <dbReference type="Proteomes" id="UP000265938"/>
    </source>
</evidence>
<protein>
    <submittedName>
        <fullName evidence="1">Uncharacterized protein</fullName>
    </submittedName>
</protein>
<dbReference type="Proteomes" id="UP000265938">
    <property type="component" value="Unassembled WGS sequence"/>
</dbReference>
<dbReference type="AlphaFoldDB" id="A0A3A3ENY4"/>
<dbReference type="EMBL" id="QYSE01000002">
    <property type="protein sequence ID" value="RJF35426.1"/>
    <property type="molecule type" value="Genomic_DNA"/>
</dbReference>
<reference evidence="1 2" key="1">
    <citation type="submission" date="2018-09" db="EMBL/GenBank/DDBJ databases">
        <title>Identification of marine bacteria producing industrial enzymes.</title>
        <authorList>
            <person name="Cheng T.H."/>
            <person name="Saidin J."/>
            <person name="Muhd D.D."/>
            <person name="Isa M.N.M."/>
            <person name="Bakar M.F.A."/>
            <person name="Ismail N."/>
        </authorList>
    </citation>
    <scope>NUCLEOTIDE SEQUENCE [LARGE SCALE GENOMIC DNA]</scope>
    <source>
        <strain evidence="1 2">MNAD 1.6</strain>
    </source>
</reference>
<dbReference type="RefSeq" id="WP_119852940.1">
    <property type="nucleotide sequence ID" value="NZ_QYSE01000002.1"/>
</dbReference>
<evidence type="ECO:0000313" key="1">
    <source>
        <dbReference type="EMBL" id="RJF35426.1"/>
    </source>
</evidence>
<sequence>MSYQWKKDLCCIGTYKTLSDNSKLDQFEEEDISFESAPDVKMKQLRYFLHTTTTQQAIEHLALQMAMSFLNNFSENYVLTKQKKELQTADFYRDLASIFKDGDKNIKELAELMDKYVQFEDE</sequence>
<proteinExistence type="predicted"/>
<gene>
    <name evidence="1" type="ORF">D4741_10635</name>
</gene>
<comment type="caution">
    <text evidence="1">The sequence shown here is derived from an EMBL/GenBank/DDBJ whole genome shotgun (WGS) entry which is preliminary data.</text>
</comment>
<name>A0A3A3ENY4_9GAMM</name>